<sequence>MNAYMTNGTIDFLLQMENKHEELELKLMENNAGGLLYYEHPTKEIFQSGRKYEILEATGEIQQRGYVVMNNIPVAEESRALFEDRFKRRKHSVEAMPGFQAFRVLRPHKGTTYVILTQWSSKKDFEYWKESGEFQEAHELDQVKPSSYFFKNTYIATYDMYVEEEEEE</sequence>
<dbReference type="Pfam" id="PF03992">
    <property type="entry name" value="ABM"/>
    <property type="match status" value="1"/>
</dbReference>
<dbReference type="EMBL" id="BMOS01000017">
    <property type="protein sequence ID" value="GGN60570.1"/>
    <property type="molecule type" value="Genomic_DNA"/>
</dbReference>
<dbReference type="PANTHER" id="PTHR34474:SF2">
    <property type="entry name" value="SIGNAL TRANSDUCTION PROTEIN TRAP"/>
    <property type="match status" value="1"/>
</dbReference>
<dbReference type="PANTHER" id="PTHR34474">
    <property type="entry name" value="SIGNAL TRANSDUCTION PROTEIN TRAP"/>
    <property type="match status" value="1"/>
</dbReference>
<evidence type="ECO:0000313" key="2">
    <source>
        <dbReference type="EMBL" id="GGN60570.1"/>
    </source>
</evidence>
<dbReference type="SUPFAM" id="SSF54909">
    <property type="entry name" value="Dimeric alpha+beta barrel"/>
    <property type="match status" value="1"/>
</dbReference>
<protein>
    <recommendedName>
        <fullName evidence="1">ABM domain-containing protein</fullName>
    </recommendedName>
</protein>
<dbReference type="AlphaFoldDB" id="A0A917Y087"/>
<dbReference type="InterPro" id="IPR007138">
    <property type="entry name" value="ABM_dom"/>
</dbReference>
<evidence type="ECO:0000313" key="3">
    <source>
        <dbReference type="Proteomes" id="UP000624041"/>
    </source>
</evidence>
<proteinExistence type="predicted"/>
<reference evidence="2" key="2">
    <citation type="submission" date="2020-09" db="EMBL/GenBank/DDBJ databases">
        <authorList>
            <person name="Sun Q."/>
            <person name="Ohkuma M."/>
        </authorList>
    </citation>
    <scope>NUCLEOTIDE SEQUENCE</scope>
    <source>
        <strain evidence="2">JCM 17251</strain>
    </source>
</reference>
<evidence type="ECO:0000259" key="1">
    <source>
        <dbReference type="PROSITE" id="PS51725"/>
    </source>
</evidence>
<dbReference type="PROSITE" id="PS51725">
    <property type="entry name" value="ABM"/>
    <property type="match status" value="1"/>
</dbReference>
<dbReference type="InterPro" id="IPR050404">
    <property type="entry name" value="Heme-degrading_MO"/>
</dbReference>
<comment type="caution">
    <text evidence="2">The sequence shown here is derived from an EMBL/GenBank/DDBJ whole genome shotgun (WGS) entry which is preliminary data.</text>
</comment>
<organism evidence="2 3">
    <name type="scientific">Oceanobacillus indicireducens</name>
    <dbReference type="NCBI Taxonomy" id="1004261"/>
    <lineage>
        <taxon>Bacteria</taxon>
        <taxon>Bacillati</taxon>
        <taxon>Bacillota</taxon>
        <taxon>Bacilli</taxon>
        <taxon>Bacillales</taxon>
        <taxon>Bacillaceae</taxon>
        <taxon>Oceanobacillus</taxon>
    </lineage>
</organism>
<reference evidence="2" key="1">
    <citation type="journal article" date="2014" name="Int. J. Syst. Evol. Microbiol.">
        <title>Complete genome sequence of Corynebacterium casei LMG S-19264T (=DSM 44701T), isolated from a smear-ripened cheese.</title>
        <authorList>
            <consortium name="US DOE Joint Genome Institute (JGI-PGF)"/>
            <person name="Walter F."/>
            <person name="Albersmeier A."/>
            <person name="Kalinowski J."/>
            <person name="Ruckert C."/>
        </authorList>
    </citation>
    <scope>NUCLEOTIDE SEQUENCE</scope>
    <source>
        <strain evidence="2">JCM 17251</strain>
    </source>
</reference>
<keyword evidence="3" id="KW-1185">Reference proteome</keyword>
<dbReference type="RefSeq" id="WP_188857798.1">
    <property type="nucleotide sequence ID" value="NZ_BMOS01000017.1"/>
</dbReference>
<dbReference type="Proteomes" id="UP000624041">
    <property type="component" value="Unassembled WGS sequence"/>
</dbReference>
<feature type="domain" description="ABM" evidence="1">
    <location>
        <begin position="66"/>
        <end position="155"/>
    </location>
</feature>
<name>A0A917Y087_9BACI</name>
<dbReference type="Gene3D" id="3.30.70.100">
    <property type="match status" value="1"/>
</dbReference>
<accession>A0A917Y087</accession>
<dbReference type="InterPro" id="IPR011008">
    <property type="entry name" value="Dimeric_a/b-barrel"/>
</dbReference>
<gene>
    <name evidence="2" type="ORF">GCM10007971_24670</name>
</gene>